<dbReference type="GO" id="GO:0006751">
    <property type="term" value="P:glutathione catabolic process"/>
    <property type="evidence" value="ECO:0007669"/>
    <property type="project" value="InterPro"/>
</dbReference>
<proteinExistence type="predicted"/>
<dbReference type="SUPFAM" id="SSF56235">
    <property type="entry name" value="N-terminal nucleophile aminohydrolases (Ntn hydrolases)"/>
    <property type="match status" value="1"/>
</dbReference>
<evidence type="ECO:0000313" key="3">
    <source>
        <dbReference type="EMBL" id="CAF1606818.1"/>
    </source>
</evidence>
<evidence type="ECO:0000313" key="2">
    <source>
        <dbReference type="EMBL" id="CAF1434849.1"/>
    </source>
</evidence>
<dbReference type="AlphaFoldDB" id="A0A816B6E9"/>
<dbReference type="InterPro" id="IPR029055">
    <property type="entry name" value="Ntn_hydrolases_N"/>
</dbReference>
<dbReference type="InterPro" id="IPR043137">
    <property type="entry name" value="GGT_ssub_C"/>
</dbReference>
<gene>
    <name evidence="3" type="ORF">JXQ802_LOCUS48930</name>
    <name evidence="2" type="ORF">PYM288_LOCUS35909</name>
</gene>
<dbReference type="PANTHER" id="PTHR11686:SF9">
    <property type="entry name" value="RE13973P"/>
    <property type="match status" value="1"/>
</dbReference>
<dbReference type="Proteomes" id="UP000663870">
    <property type="component" value="Unassembled WGS sequence"/>
</dbReference>
<accession>A0A816B6E9</accession>
<dbReference type="EMBL" id="CAJNOH010006525">
    <property type="protein sequence ID" value="CAF1434849.1"/>
    <property type="molecule type" value="Genomic_DNA"/>
</dbReference>
<dbReference type="Pfam" id="PF01019">
    <property type="entry name" value="G_glu_transpept"/>
    <property type="match status" value="1"/>
</dbReference>
<dbReference type="Gene3D" id="3.60.20.40">
    <property type="match status" value="2"/>
</dbReference>
<comment type="caution">
    <text evidence="3">The sequence shown here is derived from an EMBL/GenBank/DDBJ whole genome shotgun (WGS) entry which is preliminary data.</text>
</comment>
<name>A0A816B6E9_9BILA</name>
<reference evidence="3" key="1">
    <citation type="submission" date="2021-02" db="EMBL/GenBank/DDBJ databases">
        <authorList>
            <person name="Nowell W R."/>
        </authorList>
    </citation>
    <scope>NUCLEOTIDE SEQUENCE</scope>
</reference>
<dbReference type="PANTHER" id="PTHR11686">
    <property type="entry name" value="GAMMA GLUTAMYL TRANSPEPTIDASE"/>
    <property type="match status" value="1"/>
</dbReference>
<dbReference type="GO" id="GO:0005886">
    <property type="term" value="C:plasma membrane"/>
    <property type="evidence" value="ECO:0007669"/>
    <property type="project" value="TreeGrafter"/>
</dbReference>
<organism evidence="3 4">
    <name type="scientific">Rotaria sordida</name>
    <dbReference type="NCBI Taxonomy" id="392033"/>
    <lineage>
        <taxon>Eukaryota</taxon>
        <taxon>Metazoa</taxon>
        <taxon>Spiralia</taxon>
        <taxon>Gnathifera</taxon>
        <taxon>Rotifera</taxon>
        <taxon>Eurotatoria</taxon>
        <taxon>Bdelloidea</taxon>
        <taxon>Philodinida</taxon>
        <taxon>Philodinidae</taxon>
        <taxon>Rotaria</taxon>
    </lineage>
</organism>
<dbReference type="Proteomes" id="UP000663854">
    <property type="component" value="Unassembled WGS sequence"/>
</dbReference>
<dbReference type="GO" id="GO:0036374">
    <property type="term" value="F:glutathione hydrolase activity"/>
    <property type="evidence" value="ECO:0007669"/>
    <property type="project" value="InterPro"/>
</dbReference>
<dbReference type="InterPro" id="IPR000101">
    <property type="entry name" value="GGT_peptidase"/>
</dbReference>
<feature type="binding site" evidence="1">
    <location>
        <begin position="31"/>
        <end position="32"/>
    </location>
    <ligand>
        <name>L-glutamate</name>
        <dbReference type="ChEBI" id="CHEBI:29985"/>
    </ligand>
</feature>
<dbReference type="EMBL" id="CAJNOL010005547">
    <property type="protein sequence ID" value="CAF1606818.1"/>
    <property type="molecule type" value="Genomic_DNA"/>
</dbReference>
<sequence length="124" mass="13535">MDSFSTPNTTNRFGIPASPANYIAPGKRPVSSMAPLIIMEKHNQRIQQVLGGSAIDSPHLHSQLLPQEVIAENDILKRLKDRGHNITCGAFGGSTIQGIEWRNEVNQYWANCDIRKGGAPDGIS</sequence>
<keyword evidence="4" id="KW-1185">Reference proteome</keyword>
<evidence type="ECO:0000256" key="1">
    <source>
        <dbReference type="PIRSR" id="PIRSR600101-2"/>
    </source>
</evidence>
<evidence type="ECO:0000313" key="4">
    <source>
        <dbReference type="Proteomes" id="UP000663870"/>
    </source>
</evidence>
<protein>
    <submittedName>
        <fullName evidence="3">Uncharacterized protein</fullName>
    </submittedName>
</protein>